<protein>
    <submittedName>
        <fullName evidence="1">Uncharacterized protein</fullName>
    </submittedName>
</protein>
<dbReference type="PANTHER" id="PTHR33181">
    <property type="entry name" value="OS01G0778500 PROTEIN"/>
    <property type="match status" value="1"/>
</dbReference>
<comment type="caution">
    <text evidence="1">The sequence shown here is derived from an EMBL/GenBank/DDBJ whole genome shotgun (WGS) entry which is preliminary data.</text>
</comment>
<name>A0AAV5LP90_9ROSI</name>
<organism evidence="1 2">
    <name type="scientific">Rubroshorea leprosula</name>
    <dbReference type="NCBI Taxonomy" id="152421"/>
    <lineage>
        <taxon>Eukaryota</taxon>
        <taxon>Viridiplantae</taxon>
        <taxon>Streptophyta</taxon>
        <taxon>Embryophyta</taxon>
        <taxon>Tracheophyta</taxon>
        <taxon>Spermatophyta</taxon>
        <taxon>Magnoliopsida</taxon>
        <taxon>eudicotyledons</taxon>
        <taxon>Gunneridae</taxon>
        <taxon>Pentapetalae</taxon>
        <taxon>rosids</taxon>
        <taxon>malvids</taxon>
        <taxon>Malvales</taxon>
        <taxon>Dipterocarpaceae</taxon>
        <taxon>Rubroshorea</taxon>
    </lineage>
</organism>
<accession>A0AAV5LP90</accession>
<dbReference type="Proteomes" id="UP001054252">
    <property type="component" value="Unassembled WGS sequence"/>
</dbReference>
<sequence length="90" mass="10177">MDCWEKLKRVLISKFSNIKLRKSKGGRDGGNRAVGGGGRSSGLLNLKNDVQTCEYKDIQVMWNILNRDEMEMKQKQEHTEVITAAIAKPI</sequence>
<dbReference type="EMBL" id="BPVZ01000133">
    <property type="protein sequence ID" value="GKV39259.1"/>
    <property type="molecule type" value="Genomic_DNA"/>
</dbReference>
<proteinExistence type="predicted"/>
<dbReference type="AlphaFoldDB" id="A0AAV5LP90"/>
<dbReference type="PANTHER" id="PTHR33181:SF19">
    <property type="entry name" value="OS04G0658200 PROTEIN"/>
    <property type="match status" value="1"/>
</dbReference>
<reference evidence="1 2" key="1">
    <citation type="journal article" date="2021" name="Commun. Biol.">
        <title>The genome of Shorea leprosula (Dipterocarpaceae) highlights the ecological relevance of drought in aseasonal tropical rainforests.</title>
        <authorList>
            <person name="Ng K.K.S."/>
            <person name="Kobayashi M.J."/>
            <person name="Fawcett J.A."/>
            <person name="Hatakeyama M."/>
            <person name="Paape T."/>
            <person name="Ng C.H."/>
            <person name="Ang C.C."/>
            <person name="Tnah L.H."/>
            <person name="Lee C.T."/>
            <person name="Nishiyama T."/>
            <person name="Sese J."/>
            <person name="O'Brien M.J."/>
            <person name="Copetti D."/>
            <person name="Mohd Noor M.I."/>
            <person name="Ong R.C."/>
            <person name="Putra M."/>
            <person name="Sireger I.Z."/>
            <person name="Indrioko S."/>
            <person name="Kosugi Y."/>
            <person name="Izuno A."/>
            <person name="Isagi Y."/>
            <person name="Lee S.L."/>
            <person name="Shimizu K.K."/>
        </authorList>
    </citation>
    <scope>NUCLEOTIDE SEQUENCE [LARGE SCALE GENOMIC DNA]</scope>
    <source>
        <strain evidence="1">214</strain>
    </source>
</reference>
<keyword evidence="2" id="KW-1185">Reference proteome</keyword>
<evidence type="ECO:0000313" key="2">
    <source>
        <dbReference type="Proteomes" id="UP001054252"/>
    </source>
</evidence>
<gene>
    <name evidence="1" type="ORF">SLEP1_g47063</name>
</gene>
<evidence type="ECO:0000313" key="1">
    <source>
        <dbReference type="EMBL" id="GKV39259.1"/>
    </source>
</evidence>